<sequence>MQIREHYCWVLVLTLLGFYAIAVVGAFIASENQFTVEVLKHGWWAVLAAMSITTLSGFVLKSAMHNYPPIAAFQPLINGW</sequence>
<keyword evidence="3" id="KW-1185">Reference proteome</keyword>
<dbReference type="EMBL" id="KN612082">
    <property type="protein sequence ID" value="KHJ76110.1"/>
    <property type="molecule type" value="Genomic_DNA"/>
</dbReference>
<dbReference type="GO" id="GO:0008324">
    <property type="term" value="F:monoatomic cation transmembrane transporter activity"/>
    <property type="evidence" value="ECO:0007669"/>
    <property type="project" value="InterPro"/>
</dbReference>
<keyword evidence="1" id="KW-0812">Transmembrane</keyword>
<dbReference type="GO" id="GO:0005886">
    <property type="term" value="C:plasma membrane"/>
    <property type="evidence" value="ECO:0007669"/>
    <property type="project" value="TreeGrafter"/>
</dbReference>
<proteinExistence type="predicted"/>
<name>A0A0B1RYL1_OESDE</name>
<dbReference type="AlphaFoldDB" id="A0A0B1RYL1"/>
<evidence type="ECO:0000256" key="1">
    <source>
        <dbReference type="SAM" id="Phobius"/>
    </source>
</evidence>
<reference evidence="2 3" key="1">
    <citation type="submission" date="2014-03" db="EMBL/GenBank/DDBJ databases">
        <title>Draft genome of the hookworm Oesophagostomum dentatum.</title>
        <authorList>
            <person name="Mitreva M."/>
        </authorList>
    </citation>
    <scope>NUCLEOTIDE SEQUENCE [LARGE SCALE GENOMIC DNA]</scope>
    <source>
        <strain evidence="2 3">OD-Hann</strain>
    </source>
</reference>
<protein>
    <submittedName>
        <fullName evidence="2">Uncharacterized protein</fullName>
    </submittedName>
</protein>
<evidence type="ECO:0000313" key="2">
    <source>
        <dbReference type="EMBL" id="KHJ76110.1"/>
    </source>
</evidence>
<dbReference type="PANTHER" id="PTHR16228:SF21">
    <property type="entry name" value="SLC41A_MGTE INTEGRAL MEMBRANE DOMAIN-CONTAINING PROTEIN"/>
    <property type="match status" value="1"/>
</dbReference>
<organism evidence="2 3">
    <name type="scientific">Oesophagostomum dentatum</name>
    <name type="common">Nodular worm</name>
    <dbReference type="NCBI Taxonomy" id="61180"/>
    <lineage>
        <taxon>Eukaryota</taxon>
        <taxon>Metazoa</taxon>
        <taxon>Ecdysozoa</taxon>
        <taxon>Nematoda</taxon>
        <taxon>Chromadorea</taxon>
        <taxon>Rhabditida</taxon>
        <taxon>Rhabditina</taxon>
        <taxon>Rhabditomorpha</taxon>
        <taxon>Strongyloidea</taxon>
        <taxon>Strongylidae</taxon>
        <taxon>Oesophagostomum</taxon>
    </lineage>
</organism>
<feature type="transmembrane region" description="Helical" evidence="1">
    <location>
        <begin position="41"/>
        <end position="60"/>
    </location>
</feature>
<dbReference type="Proteomes" id="UP000053660">
    <property type="component" value="Unassembled WGS sequence"/>
</dbReference>
<keyword evidence="1" id="KW-0472">Membrane</keyword>
<evidence type="ECO:0000313" key="3">
    <source>
        <dbReference type="Proteomes" id="UP000053660"/>
    </source>
</evidence>
<feature type="transmembrane region" description="Helical" evidence="1">
    <location>
        <begin position="7"/>
        <end position="29"/>
    </location>
</feature>
<dbReference type="PANTHER" id="PTHR16228">
    <property type="entry name" value="DIVALENT CATION TRANSPORTER SOLUTE CARRIER FAMILY 41"/>
    <property type="match status" value="1"/>
</dbReference>
<keyword evidence="1" id="KW-1133">Transmembrane helix</keyword>
<accession>A0A0B1RYL1</accession>
<gene>
    <name evidence="2" type="ORF">OESDEN_24271</name>
</gene>
<dbReference type="OrthoDB" id="5791097at2759"/>
<dbReference type="InterPro" id="IPR045349">
    <property type="entry name" value="SLC41A1-3"/>
</dbReference>